<dbReference type="Proteomes" id="UP001391051">
    <property type="component" value="Unassembled WGS sequence"/>
</dbReference>
<comment type="caution">
    <text evidence="2">The sequence shown here is derived from an EMBL/GenBank/DDBJ whole genome shotgun (WGS) entry which is preliminary data.</text>
</comment>
<dbReference type="PANTHER" id="PTHR21310:SF15">
    <property type="entry name" value="AMINOGLYCOSIDE PHOSPHOTRANSFERASE DOMAIN-CONTAINING PROTEIN"/>
    <property type="match status" value="1"/>
</dbReference>
<dbReference type="PANTHER" id="PTHR21310">
    <property type="entry name" value="AMINOGLYCOSIDE PHOSPHOTRANSFERASE-RELATED-RELATED"/>
    <property type="match status" value="1"/>
</dbReference>
<evidence type="ECO:0000313" key="3">
    <source>
        <dbReference type="Proteomes" id="UP001391051"/>
    </source>
</evidence>
<keyword evidence="3" id="KW-1185">Reference proteome</keyword>
<sequence>MANTRPNQEGFHRRLDAVQAILRQYGLTSAQVTPVAYVEHCPFMFNNYIFKVDLAAPATPSSFPGTQPCTTPPPPAGVSSLVVRMSNPLAEGLNNANRVENDVAASYLIRQSVARAGLAPVVPAVYAWAPNRFPDVVAGEAGFGWTLAEFKPGADLDAQFPALERGAVDAVLEQLADLVVAVQRAELPAGVGRFGALTIDAQGAIVSGQMPLLKGGPWDTYADTWVAKLQDRLAESDQSSLLKGWRETGIRERIDKYISAGGVQLILEPVDNNQKILNHGDLTLNNLLYDSDTQRITGLLDFDWAAVTHPCDEFLFGLWDIGGGIHERVGDLQPYVLSGDFGQQPDGLSEEDVRKWETAKAWDGALARRGAIRPSSIDGVDRIQALRGLEELLCPFALASEVMLGRISDAEKAAKKEEAGIKITDWLDRWAD</sequence>
<gene>
    <name evidence="2" type="ORF">PG986_008689</name>
</gene>
<proteinExistence type="predicted"/>
<feature type="domain" description="Aminoglycoside phosphotransferase" evidence="1">
    <location>
        <begin position="111"/>
        <end position="322"/>
    </location>
</feature>
<dbReference type="SUPFAM" id="SSF56112">
    <property type="entry name" value="Protein kinase-like (PK-like)"/>
    <property type="match status" value="1"/>
</dbReference>
<dbReference type="RefSeq" id="XP_066697309.1">
    <property type="nucleotide sequence ID" value="XM_066844911.1"/>
</dbReference>
<dbReference type="Pfam" id="PF01636">
    <property type="entry name" value="APH"/>
    <property type="match status" value="1"/>
</dbReference>
<accession>A0ABR1Q5Q9</accession>
<dbReference type="InterPro" id="IPR011009">
    <property type="entry name" value="Kinase-like_dom_sf"/>
</dbReference>
<evidence type="ECO:0000313" key="2">
    <source>
        <dbReference type="EMBL" id="KAK7947803.1"/>
    </source>
</evidence>
<reference evidence="2 3" key="1">
    <citation type="submission" date="2023-01" db="EMBL/GenBank/DDBJ databases">
        <title>Analysis of 21 Apiospora genomes using comparative genomics revels a genus with tremendous synthesis potential of carbohydrate active enzymes and secondary metabolites.</title>
        <authorList>
            <person name="Sorensen T."/>
        </authorList>
    </citation>
    <scope>NUCLEOTIDE SEQUENCE [LARGE SCALE GENOMIC DNA]</scope>
    <source>
        <strain evidence="2 3">CBS 24483</strain>
    </source>
</reference>
<dbReference type="InterPro" id="IPR051678">
    <property type="entry name" value="AGP_Transferase"/>
</dbReference>
<name>A0ABR1Q5Q9_9PEZI</name>
<dbReference type="EMBL" id="JAQQWE010000006">
    <property type="protein sequence ID" value="KAK7947803.1"/>
    <property type="molecule type" value="Genomic_DNA"/>
</dbReference>
<dbReference type="GeneID" id="92077973"/>
<evidence type="ECO:0000259" key="1">
    <source>
        <dbReference type="Pfam" id="PF01636"/>
    </source>
</evidence>
<dbReference type="Gene3D" id="3.90.1200.10">
    <property type="match status" value="1"/>
</dbReference>
<organism evidence="2 3">
    <name type="scientific">Apiospora aurea</name>
    <dbReference type="NCBI Taxonomy" id="335848"/>
    <lineage>
        <taxon>Eukaryota</taxon>
        <taxon>Fungi</taxon>
        <taxon>Dikarya</taxon>
        <taxon>Ascomycota</taxon>
        <taxon>Pezizomycotina</taxon>
        <taxon>Sordariomycetes</taxon>
        <taxon>Xylariomycetidae</taxon>
        <taxon>Amphisphaeriales</taxon>
        <taxon>Apiosporaceae</taxon>
        <taxon>Apiospora</taxon>
    </lineage>
</organism>
<protein>
    <submittedName>
        <fullName evidence="2">Phosphotransferase enzyme family protein</fullName>
    </submittedName>
</protein>
<dbReference type="InterPro" id="IPR002575">
    <property type="entry name" value="Aminoglycoside_PTrfase"/>
</dbReference>